<reference evidence="2" key="1">
    <citation type="journal article" date="2010" name="Science">
        <title>Signatures of adaptation to obligate biotrophy in the Hyaloperonospora arabidopsidis genome.</title>
        <authorList>
            <person name="Baxter L."/>
            <person name="Tripathy S."/>
            <person name="Ishaque N."/>
            <person name="Boot N."/>
            <person name="Cabral A."/>
            <person name="Kemen E."/>
            <person name="Thines M."/>
            <person name="Ah-Fong A."/>
            <person name="Anderson R."/>
            <person name="Badejoko W."/>
            <person name="Bittner-Eddy P."/>
            <person name="Boore J.L."/>
            <person name="Chibucos M.C."/>
            <person name="Coates M."/>
            <person name="Dehal P."/>
            <person name="Delehaunty K."/>
            <person name="Dong S."/>
            <person name="Downton P."/>
            <person name="Dumas B."/>
            <person name="Fabro G."/>
            <person name="Fronick C."/>
            <person name="Fuerstenberg S.I."/>
            <person name="Fulton L."/>
            <person name="Gaulin E."/>
            <person name="Govers F."/>
            <person name="Hughes L."/>
            <person name="Humphray S."/>
            <person name="Jiang R.H."/>
            <person name="Judelson H."/>
            <person name="Kamoun S."/>
            <person name="Kyung K."/>
            <person name="Meijer H."/>
            <person name="Minx P."/>
            <person name="Morris P."/>
            <person name="Nelson J."/>
            <person name="Phuntumart V."/>
            <person name="Qutob D."/>
            <person name="Rehmany A."/>
            <person name="Rougon-Cardoso A."/>
            <person name="Ryden P."/>
            <person name="Torto-Alalibo T."/>
            <person name="Studholme D."/>
            <person name="Wang Y."/>
            <person name="Win J."/>
            <person name="Wood J."/>
            <person name="Clifton S.W."/>
            <person name="Rogers J."/>
            <person name="Van den Ackerveken G."/>
            <person name="Jones J.D."/>
            <person name="McDowell J.M."/>
            <person name="Beynon J."/>
            <person name="Tyler B.M."/>
        </authorList>
    </citation>
    <scope>NUCLEOTIDE SEQUENCE [LARGE SCALE GENOMIC DNA]</scope>
    <source>
        <strain evidence="2">Emoy2</strain>
    </source>
</reference>
<name>M4BCQ7_HYAAE</name>
<accession>M4BCQ7</accession>
<sequence>MWLMRAGLRRRLCLRFRGKRLQLFLSGFYGARRHYCSIATSYVSRSTQLQYQARVLVNGVAESTVQDILASSVSCAVTSVSRGCSHGSEVYDSNFFCGDFRHGVMSRTFQAGNLYSYLRHGDLPSTFSALPTRSLFYLLVARSLECQLRQLQRRLSSTASSRVHQYAHCSSSRQWIDFQPLIRSWSSAACL</sequence>
<dbReference type="VEuPathDB" id="FungiDB:HpaG804073"/>
<dbReference type="InParanoid" id="M4BCQ7"/>
<proteinExistence type="predicted"/>
<reference evidence="1" key="2">
    <citation type="submission" date="2015-06" db="UniProtKB">
        <authorList>
            <consortium name="EnsemblProtists"/>
        </authorList>
    </citation>
    <scope>IDENTIFICATION</scope>
    <source>
        <strain evidence="1">Emoy2</strain>
    </source>
</reference>
<dbReference type="Proteomes" id="UP000011713">
    <property type="component" value="Unassembled WGS sequence"/>
</dbReference>
<organism evidence="1 2">
    <name type="scientific">Hyaloperonospora arabidopsidis (strain Emoy2)</name>
    <name type="common">Downy mildew agent</name>
    <name type="synonym">Peronospora arabidopsidis</name>
    <dbReference type="NCBI Taxonomy" id="559515"/>
    <lineage>
        <taxon>Eukaryota</taxon>
        <taxon>Sar</taxon>
        <taxon>Stramenopiles</taxon>
        <taxon>Oomycota</taxon>
        <taxon>Peronosporomycetes</taxon>
        <taxon>Peronosporales</taxon>
        <taxon>Peronosporaceae</taxon>
        <taxon>Hyaloperonospora</taxon>
    </lineage>
</organism>
<dbReference type="EnsemblProtists" id="HpaT804073">
    <property type="protein sequence ID" value="HpaP804073"/>
    <property type="gene ID" value="HpaG804073"/>
</dbReference>
<keyword evidence="2" id="KW-1185">Reference proteome</keyword>
<evidence type="ECO:0000313" key="2">
    <source>
        <dbReference type="Proteomes" id="UP000011713"/>
    </source>
</evidence>
<dbReference type="HOGENOM" id="CLU_1423992_0_0_1"/>
<dbReference type="AlphaFoldDB" id="M4BCQ7"/>
<evidence type="ECO:0000313" key="1">
    <source>
        <dbReference type="EnsemblProtists" id="HpaP804073"/>
    </source>
</evidence>
<dbReference type="EMBL" id="JH598136">
    <property type="status" value="NOT_ANNOTATED_CDS"/>
    <property type="molecule type" value="Genomic_DNA"/>
</dbReference>
<protein>
    <submittedName>
        <fullName evidence="1">Uncharacterized protein</fullName>
    </submittedName>
</protein>